<name>A0ABQ5HNE4_9ASTR</name>
<accession>A0ABQ5HNE4</accession>
<evidence type="ECO:0000313" key="1">
    <source>
        <dbReference type="EMBL" id="GJT88782.1"/>
    </source>
</evidence>
<keyword evidence="2" id="KW-1185">Reference proteome</keyword>
<reference evidence="1" key="2">
    <citation type="submission" date="2022-01" db="EMBL/GenBank/DDBJ databases">
        <authorList>
            <person name="Yamashiro T."/>
            <person name="Shiraishi A."/>
            <person name="Satake H."/>
            <person name="Nakayama K."/>
        </authorList>
    </citation>
    <scope>NUCLEOTIDE SEQUENCE</scope>
</reference>
<gene>
    <name evidence="1" type="ORF">Tco_1070499</name>
</gene>
<evidence type="ECO:0000313" key="2">
    <source>
        <dbReference type="Proteomes" id="UP001151760"/>
    </source>
</evidence>
<dbReference type="Proteomes" id="UP001151760">
    <property type="component" value="Unassembled WGS sequence"/>
</dbReference>
<sequence>MMDHPAKKVTNIAPAQPTIRGLKTYSSMSPEKQKLTNAEAEAYGNSDIGTAVEYQKASLASIDVSTLDKPHFQLENLSRRFIHESNPDDAILPQSHQEQDARSLNQIKNYSIGEIGSLDEIRVIARFEVMSEHAGRQEMMQDLKISQHKFKRRRLKIKDPKA</sequence>
<proteinExistence type="predicted"/>
<reference evidence="1" key="1">
    <citation type="journal article" date="2022" name="Int. J. Mol. Sci.">
        <title>Draft Genome of Tanacetum Coccineum: Genomic Comparison of Closely Related Tanacetum-Family Plants.</title>
        <authorList>
            <person name="Yamashiro T."/>
            <person name="Shiraishi A."/>
            <person name="Nakayama K."/>
            <person name="Satake H."/>
        </authorList>
    </citation>
    <scope>NUCLEOTIDE SEQUENCE</scope>
</reference>
<dbReference type="EMBL" id="BQNB010019763">
    <property type="protein sequence ID" value="GJT88782.1"/>
    <property type="molecule type" value="Genomic_DNA"/>
</dbReference>
<comment type="caution">
    <text evidence="1">The sequence shown here is derived from an EMBL/GenBank/DDBJ whole genome shotgun (WGS) entry which is preliminary data.</text>
</comment>
<protein>
    <submittedName>
        <fullName evidence="1">Uncharacterized protein</fullName>
    </submittedName>
</protein>
<organism evidence="1 2">
    <name type="scientific">Tanacetum coccineum</name>
    <dbReference type="NCBI Taxonomy" id="301880"/>
    <lineage>
        <taxon>Eukaryota</taxon>
        <taxon>Viridiplantae</taxon>
        <taxon>Streptophyta</taxon>
        <taxon>Embryophyta</taxon>
        <taxon>Tracheophyta</taxon>
        <taxon>Spermatophyta</taxon>
        <taxon>Magnoliopsida</taxon>
        <taxon>eudicotyledons</taxon>
        <taxon>Gunneridae</taxon>
        <taxon>Pentapetalae</taxon>
        <taxon>asterids</taxon>
        <taxon>campanulids</taxon>
        <taxon>Asterales</taxon>
        <taxon>Asteraceae</taxon>
        <taxon>Asteroideae</taxon>
        <taxon>Anthemideae</taxon>
        <taxon>Anthemidinae</taxon>
        <taxon>Tanacetum</taxon>
    </lineage>
</organism>